<keyword evidence="6" id="KW-0677">Repeat</keyword>
<dbReference type="CDD" id="cd09142">
    <property type="entry name" value="PLDc_pPLD_like_2"/>
    <property type="match status" value="1"/>
</dbReference>
<comment type="catalytic activity">
    <reaction evidence="1 11">
        <text>a 1,2-diacyl-sn-glycero-3-phosphocholine + H2O = a 1,2-diacyl-sn-glycero-3-phosphate + choline + H(+)</text>
        <dbReference type="Rhea" id="RHEA:14445"/>
        <dbReference type="ChEBI" id="CHEBI:15354"/>
        <dbReference type="ChEBI" id="CHEBI:15377"/>
        <dbReference type="ChEBI" id="CHEBI:15378"/>
        <dbReference type="ChEBI" id="CHEBI:57643"/>
        <dbReference type="ChEBI" id="CHEBI:58608"/>
        <dbReference type="EC" id="3.1.4.4"/>
    </reaction>
</comment>
<dbReference type="OrthoDB" id="14911at2759"/>
<evidence type="ECO:0000256" key="7">
    <source>
        <dbReference type="ARBA" id="ARBA00022801"/>
    </source>
</evidence>
<keyword evidence="10" id="KW-0443">Lipid metabolism</keyword>
<evidence type="ECO:0000256" key="3">
    <source>
        <dbReference type="ARBA" id="ARBA00010683"/>
    </source>
</evidence>
<organism evidence="14 15">
    <name type="scientific">Ananas comosus</name>
    <name type="common">Pineapple</name>
    <name type="synonym">Ananas ananas</name>
    <dbReference type="NCBI Taxonomy" id="4615"/>
    <lineage>
        <taxon>Eukaryota</taxon>
        <taxon>Viridiplantae</taxon>
        <taxon>Streptophyta</taxon>
        <taxon>Embryophyta</taxon>
        <taxon>Tracheophyta</taxon>
        <taxon>Spermatophyta</taxon>
        <taxon>Magnoliopsida</taxon>
        <taxon>Liliopsida</taxon>
        <taxon>Poales</taxon>
        <taxon>Bromeliaceae</taxon>
        <taxon>Bromelioideae</taxon>
        <taxon>Ananas</taxon>
    </lineage>
</organism>
<dbReference type="PROSITE" id="PS50004">
    <property type="entry name" value="C2"/>
    <property type="match status" value="1"/>
</dbReference>
<evidence type="ECO:0000256" key="5">
    <source>
        <dbReference type="ARBA" id="ARBA00022723"/>
    </source>
</evidence>
<dbReference type="InterPro" id="IPR001736">
    <property type="entry name" value="PLipase_D/transphosphatidylase"/>
</dbReference>
<evidence type="ECO:0000259" key="12">
    <source>
        <dbReference type="PROSITE" id="PS50004"/>
    </source>
</evidence>
<dbReference type="InterPro" id="IPR011402">
    <property type="entry name" value="PLipase_D_pln"/>
</dbReference>
<comment type="cofactor">
    <cofactor evidence="2 11">
        <name>Ca(2+)</name>
        <dbReference type="ChEBI" id="CHEBI:29108"/>
    </cofactor>
</comment>
<dbReference type="Pfam" id="PF12357">
    <property type="entry name" value="PLD_C"/>
    <property type="match status" value="1"/>
</dbReference>
<dbReference type="InterPro" id="IPR015679">
    <property type="entry name" value="PLipase_D_fam"/>
</dbReference>
<comment type="similarity">
    <text evidence="3 11">Belongs to the phospholipase D family. C2-PLD subfamily.</text>
</comment>
<dbReference type="GO" id="GO:0004630">
    <property type="term" value="F:phospholipase D activity"/>
    <property type="evidence" value="ECO:0007669"/>
    <property type="project" value="UniProtKB-EC"/>
</dbReference>
<dbReference type="InterPro" id="IPR035892">
    <property type="entry name" value="C2_domain_sf"/>
</dbReference>
<dbReference type="Pfam" id="PF00168">
    <property type="entry name" value="C2"/>
    <property type="match status" value="1"/>
</dbReference>
<dbReference type="InterPro" id="IPR024632">
    <property type="entry name" value="PLipase_D_C"/>
</dbReference>
<dbReference type="SUPFAM" id="SSF49562">
    <property type="entry name" value="C2 domain (Calcium/lipid-binding domain, CaLB)"/>
    <property type="match status" value="1"/>
</dbReference>
<dbReference type="InterPro" id="IPR000008">
    <property type="entry name" value="C2_dom"/>
</dbReference>
<dbReference type="Pfam" id="PF00614">
    <property type="entry name" value="PLDc"/>
    <property type="match status" value="1"/>
</dbReference>
<dbReference type="PANTHER" id="PTHR18896">
    <property type="entry name" value="PHOSPHOLIPASE D"/>
    <property type="match status" value="1"/>
</dbReference>
<dbReference type="GO" id="GO:0005886">
    <property type="term" value="C:plasma membrane"/>
    <property type="evidence" value="ECO:0007669"/>
    <property type="project" value="TreeGrafter"/>
</dbReference>
<gene>
    <name evidence="15" type="primary">LOC109728380</name>
</gene>
<evidence type="ECO:0000313" key="15">
    <source>
        <dbReference type="RefSeq" id="XP_020114362.1"/>
    </source>
</evidence>
<dbReference type="GeneID" id="109728380"/>
<feature type="domain" description="PLD phosphodiesterase" evidence="13">
    <location>
        <begin position="655"/>
        <end position="682"/>
    </location>
</feature>
<dbReference type="GO" id="GO:0005509">
    <property type="term" value="F:calcium ion binding"/>
    <property type="evidence" value="ECO:0007669"/>
    <property type="project" value="InterPro"/>
</dbReference>
<feature type="domain" description="C2" evidence="12">
    <location>
        <begin position="1"/>
        <end position="131"/>
    </location>
</feature>
<dbReference type="PANTHER" id="PTHR18896:SF138">
    <property type="entry name" value="PHOSPHOLIPASE D"/>
    <property type="match status" value="1"/>
</dbReference>
<dbReference type="RefSeq" id="XP_020114362.1">
    <property type="nucleotide sequence ID" value="XM_020258773.1"/>
</dbReference>
<keyword evidence="9 11" id="KW-0442">Lipid degradation</keyword>
<sequence>MATEDSPLLHGILDVTVFEADHLHHAINTHILQVAERIEETLHLHHLAHTKLYAALDIGGARVARTREVEFHPKNPVWNESFRVYCAHSAQSLTFSVKNQLPVGASILGLASIPTLALLSPSSSEPIDGFFPLYAEDGRKLRKAQIHVRLRFFDVTSDPCWNAGIRLPQFSGLSNSYFPQRENCNITLYQNSHLSNRFHPAVKLSDGKHYRPPRLWEDLYVACMEAQNFIYVAGWSVNVNITLVRDPERMIPGAEGVTVGELLKRKAAEGVAVLVMVWQDRTSVSFLGNAGLMKTHDEETHKYFEGSAVKCFLCPRNADPTLTAVQHVEVGTEFTHHQKTVTLDAPASDGSSSRHVVSFVGGIDICGGRYDDESHTLFRDLDTTYLNDFQQNNFPHADLKHGGPREPWHDVHSKLEGPAAWDVLANFEQRWRKQSPREMSDCLLNIRPEIFPDPSPPDANESWNVQVFRSIDDASVVGFPSDPAVAARMGLMSGKDVTIDQSIHSAYVEAIRRAKRFIYIQNQYFFGSCASWKEDQDCGCLNLVPIEIALKIASKIRLGERFAAYIITPMWPEGEPEGDTVQAILHWNRLTMEMMYGIVAKAIDDAGLCGRAHPCDYLNFFCVGNREVQYPGEYVPPEPPERGTDYWRAQVNRRFLIYVHAKLMIVDDEYVIVGSANLNQRSLAGNRDTEIVQGSYQPAHLNGADGRARGLIHGYRMSLWYEHFMSHCKHLAHICLDPESVECVRAVREVAQSLWEMFVGDGVVNLPGHLLPFPIRVSESGELSELPVDGLFPDTKASVKGKKSEVLPPILTT</sequence>
<evidence type="ECO:0000256" key="6">
    <source>
        <dbReference type="ARBA" id="ARBA00022737"/>
    </source>
</evidence>
<evidence type="ECO:0000256" key="10">
    <source>
        <dbReference type="ARBA" id="ARBA00023098"/>
    </source>
</evidence>
<keyword evidence="8 11" id="KW-0106">Calcium</keyword>
<protein>
    <recommendedName>
        <fullName evidence="4 11">Phospholipase D</fullName>
        <ecNumber evidence="4 11">3.1.4.4</ecNumber>
    </recommendedName>
</protein>
<evidence type="ECO:0000256" key="2">
    <source>
        <dbReference type="ARBA" id="ARBA00001913"/>
    </source>
</evidence>
<keyword evidence="5" id="KW-0479">Metal-binding</keyword>
<evidence type="ECO:0000256" key="11">
    <source>
        <dbReference type="PIRNR" id="PIRNR036470"/>
    </source>
</evidence>
<accession>A0A6P5H2Q0</accession>
<evidence type="ECO:0000313" key="14">
    <source>
        <dbReference type="Proteomes" id="UP000515123"/>
    </source>
</evidence>
<evidence type="ECO:0000256" key="9">
    <source>
        <dbReference type="ARBA" id="ARBA00022963"/>
    </source>
</evidence>
<evidence type="ECO:0000259" key="13">
    <source>
        <dbReference type="PROSITE" id="PS50035"/>
    </source>
</evidence>
<dbReference type="GO" id="GO:0009395">
    <property type="term" value="P:phospholipid catabolic process"/>
    <property type="evidence" value="ECO:0007669"/>
    <property type="project" value="TreeGrafter"/>
</dbReference>
<dbReference type="Gramene" id="Aco016943.1.mrna1">
    <property type="protein sequence ID" value="Aco016943.1.mrna1"/>
    <property type="gene ID" value="Aco016943.1.path1"/>
</dbReference>
<dbReference type="Gene3D" id="2.60.40.150">
    <property type="entry name" value="C2 domain"/>
    <property type="match status" value="1"/>
</dbReference>
<name>A0A6P5H2Q0_ANACO</name>
<evidence type="ECO:0000256" key="1">
    <source>
        <dbReference type="ARBA" id="ARBA00000798"/>
    </source>
</evidence>
<dbReference type="CDD" id="cd09139">
    <property type="entry name" value="PLDc_pPLD_like_1"/>
    <property type="match status" value="1"/>
</dbReference>
<dbReference type="PROSITE" id="PS50035">
    <property type="entry name" value="PLD"/>
    <property type="match status" value="1"/>
</dbReference>
<keyword evidence="7 11" id="KW-0378">Hydrolase</keyword>
<dbReference type="Proteomes" id="UP000515123">
    <property type="component" value="Linkage group 2"/>
</dbReference>
<evidence type="ECO:0000256" key="4">
    <source>
        <dbReference type="ARBA" id="ARBA00012027"/>
    </source>
</evidence>
<dbReference type="AlphaFoldDB" id="A0A6P5H2Q0"/>
<comment type="function">
    <text evidence="11">Hydrolyzes glycerol-phospholipids at the terminal phosphodiesteric bond.</text>
</comment>
<reference evidence="15" key="2">
    <citation type="submission" date="2025-08" db="UniProtKB">
        <authorList>
            <consortium name="RefSeq"/>
        </authorList>
    </citation>
    <scope>IDENTIFICATION</scope>
    <source>
        <tissue evidence="15">Leaf</tissue>
    </source>
</reference>
<proteinExistence type="inferred from homology"/>
<dbReference type="Gene3D" id="3.30.870.10">
    <property type="entry name" value="Endonuclease Chain A"/>
    <property type="match status" value="2"/>
</dbReference>
<reference evidence="14" key="1">
    <citation type="journal article" date="2015" name="Nat. Genet.">
        <title>The pineapple genome and the evolution of CAM photosynthesis.</title>
        <authorList>
            <person name="Ming R."/>
            <person name="VanBuren R."/>
            <person name="Wai C.M."/>
            <person name="Tang H."/>
            <person name="Schatz M.C."/>
            <person name="Bowers J.E."/>
            <person name="Lyons E."/>
            <person name="Wang M.L."/>
            <person name="Chen J."/>
            <person name="Biggers E."/>
            <person name="Zhang J."/>
            <person name="Huang L."/>
            <person name="Zhang L."/>
            <person name="Miao W."/>
            <person name="Zhang J."/>
            <person name="Ye Z."/>
            <person name="Miao C."/>
            <person name="Lin Z."/>
            <person name="Wang H."/>
            <person name="Zhou H."/>
            <person name="Yim W.C."/>
            <person name="Priest H.D."/>
            <person name="Zheng C."/>
            <person name="Woodhouse M."/>
            <person name="Edger P.P."/>
            <person name="Guyot R."/>
            <person name="Guo H.B."/>
            <person name="Guo H."/>
            <person name="Zheng G."/>
            <person name="Singh R."/>
            <person name="Sharma A."/>
            <person name="Min X."/>
            <person name="Zheng Y."/>
            <person name="Lee H."/>
            <person name="Gurtowski J."/>
            <person name="Sedlazeck F.J."/>
            <person name="Harkess A."/>
            <person name="McKain M.R."/>
            <person name="Liao Z."/>
            <person name="Fang J."/>
            <person name="Liu J."/>
            <person name="Zhang X."/>
            <person name="Zhang Q."/>
            <person name="Hu W."/>
            <person name="Qin Y."/>
            <person name="Wang K."/>
            <person name="Chen L.Y."/>
            <person name="Shirley N."/>
            <person name="Lin Y.R."/>
            <person name="Liu L.Y."/>
            <person name="Hernandez A.G."/>
            <person name="Wright C.L."/>
            <person name="Bulone V."/>
            <person name="Tuskan G.A."/>
            <person name="Heath K."/>
            <person name="Zee F."/>
            <person name="Moore P.H."/>
            <person name="Sunkar R."/>
            <person name="Leebens-Mack J.H."/>
            <person name="Mockler T."/>
            <person name="Bennetzen J.L."/>
            <person name="Freeling M."/>
            <person name="Sankoff D."/>
            <person name="Paterson A.H."/>
            <person name="Zhu X."/>
            <person name="Yang X."/>
            <person name="Smith J.A."/>
            <person name="Cushman J.C."/>
            <person name="Paull R.E."/>
            <person name="Yu Q."/>
        </authorList>
    </citation>
    <scope>NUCLEOTIDE SEQUENCE [LARGE SCALE GENOMIC DNA]</scope>
    <source>
        <strain evidence="14">cv. F153</strain>
    </source>
</reference>
<dbReference type="SMART" id="SM00239">
    <property type="entry name" value="C2"/>
    <property type="match status" value="1"/>
</dbReference>
<dbReference type="EC" id="3.1.4.4" evidence="4 11"/>
<evidence type="ECO:0000256" key="8">
    <source>
        <dbReference type="ARBA" id="ARBA00022837"/>
    </source>
</evidence>
<dbReference type="SUPFAM" id="SSF56024">
    <property type="entry name" value="Phospholipase D/nuclease"/>
    <property type="match status" value="2"/>
</dbReference>
<keyword evidence="14" id="KW-1185">Reference proteome</keyword>
<dbReference type="GO" id="GO:0046470">
    <property type="term" value="P:phosphatidylcholine metabolic process"/>
    <property type="evidence" value="ECO:0007669"/>
    <property type="project" value="InterPro"/>
</dbReference>
<dbReference type="PIRSF" id="PIRSF036470">
    <property type="entry name" value="PLD_plant"/>
    <property type="match status" value="1"/>
</dbReference>
<dbReference type="SMART" id="SM00155">
    <property type="entry name" value="PLDc"/>
    <property type="match status" value="2"/>
</dbReference>